<keyword evidence="1" id="KW-1133">Transmembrane helix</keyword>
<dbReference type="EMBL" id="QLSV01000005">
    <property type="protein sequence ID" value="RAR48445.1"/>
    <property type="molecule type" value="Genomic_DNA"/>
</dbReference>
<accession>A0A328WT33</accession>
<dbReference type="RefSeq" id="WP_112085639.1">
    <property type="nucleotide sequence ID" value="NZ_QLSV01000005.1"/>
</dbReference>
<name>A0A328WT33_9FLAO</name>
<keyword evidence="1" id="KW-0812">Transmembrane</keyword>
<dbReference type="Proteomes" id="UP000249518">
    <property type="component" value="Unassembled WGS sequence"/>
</dbReference>
<evidence type="ECO:0008006" key="4">
    <source>
        <dbReference type="Google" id="ProtNLM"/>
    </source>
</evidence>
<organism evidence="2 3">
    <name type="scientific">Flavobacterium lacus</name>
    <dbReference type="NCBI Taxonomy" id="1353778"/>
    <lineage>
        <taxon>Bacteria</taxon>
        <taxon>Pseudomonadati</taxon>
        <taxon>Bacteroidota</taxon>
        <taxon>Flavobacteriia</taxon>
        <taxon>Flavobacteriales</taxon>
        <taxon>Flavobacteriaceae</taxon>
        <taxon>Flavobacterium</taxon>
    </lineage>
</organism>
<feature type="transmembrane region" description="Helical" evidence="1">
    <location>
        <begin position="40"/>
        <end position="59"/>
    </location>
</feature>
<sequence length="64" mass="7602">MKKRHIQKFVIISLLLWLAFNFPVLLLFSSADAIMGIPIIYFYIFSVWTLSIIVSFIFLKKYNE</sequence>
<dbReference type="OrthoDB" id="1274170at2"/>
<protein>
    <recommendedName>
        <fullName evidence="4">DUF3311 domain-containing protein</fullName>
    </recommendedName>
</protein>
<comment type="caution">
    <text evidence="2">The sequence shown here is derived from an EMBL/GenBank/DDBJ whole genome shotgun (WGS) entry which is preliminary data.</text>
</comment>
<evidence type="ECO:0000313" key="3">
    <source>
        <dbReference type="Proteomes" id="UP000249518"/>
    </source>
</evidence>
<reference evidence="2 3" key="1">
    <citation type="submission" date="2018-06" db="EMBL/GenBank/DDBJ databases">
        <title>Genomic Encyclopedia of Type Strains, Phase III (KMG-III): the genomes of soil and plant-associated and newly described type strains.</title>
        <authorList>
            <person name="Whitman W."/>
        </authorList>
    </citation>
    <scope>NUCLEOTIDE SEQUENCE [LARGE SCALE GENOMIC DNA]</scope>
    <source>
        <strain evidence="2 3">CGMCC 1.12504</strain>
    </source>
</reference>
<keyword evidence="1" id="KW-0472">Membrane</keyword>
<gene>
    <name evidence="2" type="ORF">B0I10_10553</name>
</gene>
<feature type="transmembrane region" description="Helical" evidence="1">
    <location>
        <begin position="9"/>
        <end position="28"/>
    </location>
</feature>
<keyword evidence="3" id="KW-1185">Reference proteome</keyword>
<dbReference type="AlphaFoldDB" id="A0A328WT33"/>
<evidence type="ECO:0000256" key="1">
    <source>
        <dbReference type="SAM" id="Phobius"/>
    </source>
</evidence>
<proteinExistence type="predicted"/>
<evidence type="ECO:0000313" key="2">
    <source>
        <dbReference type="EMBL" id="RAR48445.1"/>
    </source>
</evidence>